<accession>A0A1J1E136</accession>
<dbReference type="KEGG" id="ise:JBKA6_0640"/>
<gene>
    <name evidence="1" type="ORF">JBKA6_0640</name>
</gene>
<name>A0A1J1E136_9FLAO</name>
<evidence type="ECO:0000313" key="2">
    <source>
        <dbReference type="Proteomes" id="UP000243197"/>
    </source>
</evidence>
<dbReference type="Proteomes" id="UP000243197">
    <property type="component" value="Chromosome"/>
</dbReference>
<evidence type="ECO:0000313" key="1">
    <source>
        <dbReference type="EMBL" id="BAV94653.1"/>
    </source>
</evidence>
<sequence>MKSKILLFSLFVFQIALFNSCRKDGQINGELSNIMSITSLRFETDNIINSFESRLIK</sequence>
<dbReference type="EMBL" id="AP014564">
    <property type="protein sequence ID" value="BAV94653.1"/>
    <property type="molecule type" value="Genomic_DNA"/>
</dbReference>
<protein>
    <submittedName>
        <fullName evidence="1">Uncharacterized protein</fullName>
    </submittedName>
</protein>
<organism evidence="1 2">
    <name type="scientific">Ichthyobacterium seriolicida</name>
    <dbReference type="NCBI Taxonomy" id="242600"/>
    <lineage>
        <taxon>Bacteria</taxon>
        <taxon>Pseudomonadati</taxon>
        <taxon>Bacteroidota</taxon>
        <taxon>Flavobacteriia</taxon>
        <taxon>Flavobacteriales</taxon>
        <taxon>Ichthyobacteriaceae</taxon>
        <taxon>Ichthyobacterium</taxon>
    </lineage>
</organism>
<dbReference type="AlphaFoldDB" id="A0A1J1E136"/>
<proteinExistence type="predicted"/>
<keyword evidence="2" id="KW-1185">Reference proteome</keyword>
<reference evidence="1 2" key="1">
    <citation type="submission" date="2014-03" db="EMBL/GenBank/DDBJ databases">
        <title>complete genome sequence of Flavobacteriaceae bacterium JBKA-6.</title>
        <authorList>
            <person name="Takano T."/>
            <person name="Nakamura Y."/>
            <person name="Takuma S."/>
            <person name="Yasuike M."/>
            <person name="Matsuyama T."/>
            <person name="Sakai T."/>
            <person name="Fujiwara A."/>
            <person name="Kimoto K."/>
            <person name="Fukuda Y."/>
            <person name="Kondo H."/>
            <person name="Hirono I."/>
            <person name="Nakayasu C."/>
        </authorList>
    </citation>
    <scope>NUCLEOTIDE SEQUENCE [LARGE SCALE GENOMIC DNA]</scope>
    <source>
        <strain evidence="1 2">JBKA-6</strain>
    </source>
</reference>